<name>A0ABW1KHK4_9ACTN</name>
<reference evidence="2" key="1">
    <citation type="journal article" date="2019" name="Int. J. Syst. Evol. Microbiol.">
        <title>The Global Catalogue of Microorganisms (GCM) 10K type strain sequencing project: providing services to taxonomists for standard genome sequencing and annotation.</title>
        <authorList>
            <consortium name="The Broad Institute Genomics Platform"/>
            <consortium name="The Broad Institute Genome Sequencing Center for Infectious Disease"/>
            <person name="Wu L."/>
            <person name="Ma J."/>
        </authorList>
    </citation>
    <scope>NUCLEOTIDE SEQUENCE [LARGE SCALE GENOMIC DNA]</scope>
    <source>
        <strain evidence="2">ZS-35-S2</strain>
    </source>
</reference>
<evidence type="ECO:0000313" key="2">
    <source>
        <dbReference type="Proteomes" id="UP001596203"/>
    </source>
</evidence>
<dbReference type="SUPFAM" id="SSF52540">
    <property type="entry name" value="P-loop containing nucleoside triphosphate hydrolases"/>
    <property type="match status" value="1"/>
</dbReference>
<sequence>MNATQCPHCNHQINRNRLWYQCVGRGTPGRGGCRRAPDPSRMRETGWAEPSYPSFPWRGWGSWPQQAACPNCGGVTGVRVCPYCHTPVTSGFSTAPTRSITLVGEVASGKTVYLQVLMQELLNNARIWFDVDVSLGDDEARQRQLTDGVDRLVREGQLLSQTAAARDGRRQPVVIEWRQAYKKAGMLRRYRATHLALYDTAGEDLRTREDTQELQYLDGTDAIILVLDPFLIEEVARQAHLPVQGIIRSGSNGAIITRISEYLRATRGIAGDRGIPLPVAVVVSKFDVLFTALGMAHPLLRPPPPVDGYDETAGLATHDAVQALLLDWDAGDIDARLRHNFANFRYFAVSALGAPPRYSVGLISEDGIRPFRVTEPLLWLLASFNLIPQRQ</sequence>
<gene>
    <name evidence="1" type="ORF">ACFP2T_34135</name>
</gene>
<comment type="caution">
    <text evidence="1">The sequence shown here is derived from an EMBL/GenBank/DDBJ whole genome shotgun (WGS) entry which is preliminary data.</text>
</comment>
<dbReference type="InterPro" id="IPR027417">
    <property type="entry name" value="P-loop_NTPase"/>
</dbReference>
<organism evidence="1 2">
    <name type="scientific">Plantactinospora solaniradicis</name>
    <dbReference type="NCBI Taxonomy" id="1723736"/>
    <lineage>
        <taxon>Bacteria</taxon>
        <taxon>Bacillati</taxon>
        <taxon>Actinomycetota</taxon>
        <taxon>Actinomycetes</taxon>
        <taxon>Micromonosporales</taxon>
        <taxon>Micromonosporaceae</taxon>
        <taxon>Plantactinospora</taxon>
    </lineage>
</organism>
<dbReference type="EMBL" id="JBHSPR010000039">
    <property type="protein sequence ID" value="MFC6021201.1"/>
    <property type="molecule type" value="Genomic_DNA"/>
</dbReference>
<accession>A0ABW1KHK4</accession>
<dbReference type="RefSeq" id="WP_377429139.1">
    <property type="nucleotide sequence ID" value="NZ_JBHSPR010000039.1"/>
</dbReference>
<proteinExistence type="predicted"/>
<dbReference type="Proteomes" id="UP001596203">
    <property type="component" value="Unassembled WGS sequence"/>
</dbReference>
<protein>
    <submittedName>
        <fullName evidence="1">Uncharacterized protein</fullName>
    </submittedName>
</protein>
<keyword evidence="2" id="KW-1185">Reference proteome</keyword>
<evidence type="ECO:0000313" key="1">
    <source>
        <dbReference type="EMBL" id="MFC6021201.1"/>
    </source>
</evidence>